<accession>A0AAD7X2A1</accession>
<gene>
    <name evidence="2" type="ORF">AAFF_G00223810</name>
</gene>
<evidence type="ECO:0000313" key="3">
    <source>
        <dbReference type="Proteomes" id="UP001221898"/>
    </source>
</evidence>
<feature type="region of interest" description="Disordered" evidence="1">
    <location>
        <begin position="1"/>
        <end position="90"/>
    </location>
</feature>
<organism evidence="2 3">
    <name type="scientific">Aldrovandia affinis</name>
    <dbReference type="NCBI Taxonomy" id="143900"/>
    <lineage>
        <taxon>Eukaryota</taxon>
        <taxon>Metazoa</taxon>
        <taxon>Chordata</taxon>
        <taxon>Craniata</taxon>
        <taxon>Vertebrata</taxon>
        <taxon>Euteleostomi</taxon>
        <taxon>Actinopterygii</taxon>
        <taxon>Neopterygii</taxon>
        <taxon>Teleostei</taxon>
        <taxon>Notacanthiformes</taxon>
        <taxon>Halosauridae</taxon>
        <taxon>Aldrovandia</taxon>
    </lineage>
</organism>
<comment type="caution">
    <text evidence="2">The sequence shown here is derived from an EMBL/GenBank/DDBJ whole genome shotgun (WGS) entry which is preliminary data.</text>
</comment>
<dbReference type="EMBL" id="JAINUG010000003">
    <property type="protein sequence ID" value="KAJ8417538.1"/>
    <property type="molecule type" value="Genomic_DNA"/>
</dbReference>
<dbReference type="AlphaFoldDB" id="A0AAD7X2A1"/>
<keyword evidence="3" id="KW-1185">Reference proteome</keyword>
<protein>
    <submittedName>
        <fullName evidence="2">Uncharacterized protein</fullName>
    </submittedName>
</protein>
<feature type="region of interest" description="Disordered" evidence="1">
    <location>
        <begin position="109"/>
        <end position="164"/>
    </location>
</feature>
<name>A0AAD7X2A1_9TELE</name>
<reference evidence="2" key="1">
    <citation type="journal article" date="2023" name="Science">
        <title>Genome structures resolve the early diversification of teleost fishes.</title>
        <authorList>
            <person name="Parey E."/>
            <person name="Louis A."/>
            <person name="Montfort J."/>
            <person name="Bouchez O."/>
            <person name="Roques C."/>
            <person name="Iampietro C."/>
            <person name="Lluch J."/>
            <person name="Castinel A."/>
            <person name="Donnadieu C."/>
            <person name="Desvignes T."/>
            <person name="Floi Bucao C."/>
            <person name="Jouanno E."/>
            <person name="Wen M."/>
            <person name="Mejri S."/>
            <person name="Dirks R."/>
            <person name="Jansen H."/>
            <person name="Henkel C."/>
            <person name="Chen W.J."/>
            <person name="Zahm M."/>
            <person name="Cabau C."/>
            <person name="Klopp C."/>
            <person name="Thompson A.W."/>
            <person name="Robinson-Rechavi M."/>
            <person name="Braasch I."/>
            <person name="Lecointre G."/>
            <person name="Bobe J."/>
            <person name="Postlethwait J.H."/>
            <person name="Berthelot C."/>
            <person name="Roest Crollius H."/>
            <person name="Guiguen Y."/>
        </authorList>
    </citation>
    <scope>NUCLEOTIDE SEQUENCE</scope>
    <source>
        <strain evidence="2">NC1722</strain>
    </source>
</reference>
<sequence length="164" mass="18279">MHSEYLGLSSTRPAEGSRQASERRNVKRKRGFEKDEDQELVHCKNLGLPSTRTRPAKCSRQGPEQSSDQAAEPAEIQPHTGKAKSDTRPIRFPEYGQCYALVSLKTADLQGSPGQDQQSALNKGPAQNKQLTHLEQLEHYEGHHKHEPPQPPPFCTEEETDGDG</sequence>
<dbReference type="Proteomes" id="UP001221898">
    <property type="component" value="Unassembled WGS sequence"/>
</dbReference>
<proteinExistence type="predicted"/>
<evidence type="ECO:0000256" key="1">
    <source>
        <dbReference type="SAM" id="MobiDB-lite"/>
    </source>
</evidence>
<feature type="compositionally biased region" description="Polar residues" evidence="1">
    <location>
        <begin position="112"/>
        <end position="133"/>
    </location>
</feature>
<evidence type="ECO:0000313" key="2">
    <source>
        <dbReference type="EMBL" id="KAJ8417538.1"/>
    </source>
</evidence>